<name>A0A4Z1EFY8_9HELO</name>
<dbReference type="EMBL" id="PQXH01000169">
    <property type="protein sequence ID" value="TGO09348.1"/>
    <property type="molecule type" value="Genomic_DNA"/>
</dbReference>
<gene>
    <name evidence="1" type="ORF">BTUL_0169g00020</name>
</gene>
<evidence type="ECO:0000313" key="2">
    <source>
        <dbReference type="Proteomes" id="UP000297777"/>
    </source>
</evidence>
<protein>
    <submittedName>
        <fullName evidence="1">Uncharacterized protein</fullName>
    </submittedName>
</protein>
<comment type="caution">
    <text evidence="1">The sequence shown here is derived from an EMBL/GenBank/DDBJ whole genome shotgun (WGS) entry which is preliminary data.</text>
</comment>
<accession>A0A4Z1EFY8</accession>
<dbReference type="AlphaFoldDB" id="A0A4Z1EFY8"/>
<dbReference type="Proteomes" id="UP000297777">
    <property type="component" value="Unassembled WGS sequence"/>
</dbReference>
<keyword evidence="2" id="KW-1185">Reference proteome</keyword>
<organism evidence="1 2">
    <name type="scientific">Botrytis tulipae</name>
    <dbReference type="NCBI Taxonomy" id="87230"/>
    <lineage>
        <taxon>Eukaryota</taxon>
        <taxon>Fungi</taxon>
        <taxon>Dikarya</taxon>
        <taxon>Ascomycota</taxon>
        <taxon>Pezizomycotina</taxon>
        <taxon>Leotiomycetes</taxon>
        <taxon>Helotiales</taxon>
        <taxon>Sclerotiniaceae</taxon>
        <taxon>Botrytis</taxon>
    </lineage>
</organism>
<sequence>MEPPETCATRVSSLRTVTITGPVPFPTLPSGILVHVAAWSTPPTVTLTVAVDSRRAVKKILSWTISAGPY</sequence>
<proteinExistence type="predicted"/>
<reference evidence="1 2" key="1">
    <citation type="submission" date="2017-12" db="EMBL/GenBank/DDBJ databases">
        <title>Comparative genomics of Botrytis spp.</title>
        <authorList>
            <person name="Valero-Jimenez C.A."/>
            <person name="Tapia P."/>
            <person name="Veloso J."/>
            <person name="Silva-Moreno E."/>
            <person name="Staats M."/>
            <person name="Valdes J.H."/>
            <person name="Van Kan J.A.L."/>
        </authorList>
    </citation>
    <scope>NUCLEOTIDE SEQUENCE [LARGE SCALE GENOMIC DNA]</scope>
    <source>
        <strain evidence="1 2">Bt9001</strain>
    </source>
</reference>
<evidence type="ECO:0000313" key="1">
    <source>
        <dbReference type="EMBL" id="TGO09348.1"/>
    </source>
</evidence>